<dbReference type="EMBL" id="LAZR01028045">
    <property type="protein sequence ID" value="KKL63795.1"/>
    <property type="molecule type" value="Genomic_DNA"/>
</dbReference>
<proteinExistence type="predicted"/>
<sequence>MSTYGPKLAEIFEPVIAKFIEELENTKLFDEVDEGENVYEGVGTKAMVVMGTDTIRSVGMQKLQHTVIIYVLIFTTEVGVSPADLRKTMSPAYDALLADITHGGTCWKSLPRKWDPGLLQYGGQTYVGIAGEWEIVNFQSYAAPTS</sequence>
<evidence type="ECO:0000313" key="1">
    <source>
        <dbReference type="EMBL" id="KKL63795.1"/>
    </source>
</evidence>
<reference evidence="1" key="1">
    <citation type="journal article" date="2015" name="Nature">
        <title>Complex archaea that bridge the gap between prokaryotes and eukaryotes.</title>
        <authorList>
            <person name="Spang A."/>
            <person name="Saw J.H."/>
            <person name="Jorgensen S.L."/>
            <person name="Zaremba-Niedzwiedzka K."/>
            <person name="Martijn J."/>
            <person name="Lind A.E."/>
            <person name="van Eijk R."/>
            <person name="Schleper C."/>
            <person name="Guy L."/>
            <person name="Ettema T.J."/>
        </authorList>
    </citation>
    <scope>NUCLEOTIDE SEQUENCE</scope>
</reference>
<gene>
    <name evidence="1" type="ORF">LCGC14_2171550</name>
</gene>
<name>A0A0F9G2N9_9ZZZZ</name>
<protein>
    <submittedName>
        <fullName evidence="1">Uncharacterized protein</fullName>
    </submittedName>
</protein>
<accession>A0A0F9G2N9</accession>
<dbReference type="AlphaFoldDB" id="A0A0F9G2N9"/>
<comment type="caution">
    <text evidence="1">The sequence shown here is derived from an EMBL/GenBank/DDBJ whole genome shotgun (WGS) entry which is preliminary data.</text>
</comment>
<organism evidence="1">
    <name type="scientific">marine sediment metagenome</name>
    <dbReference type="NCBI Taxonomy" id="412755"/>
    <lineage>
        <taxon>unclassified sequences</taxon>
        <taxon>metagenomes</taxon>
        <taxon>ecological metagenomes</taxon>
    </lineage>
</organism>